<dbReference type="InterPro" id="IPR006623">
    <property type="entry name" value="THEG"/>
</dbReference>
<reference evidence="1" key="1">
    <citation type="submission" date="2015-07" db="EMBL/GenBank/DDBJ databases">
        <title>MeaNS - Measles Nucleotide Surveillance Program.</title>
        <authorList>
            <person name="Tran T."/>
            <person name="Druce J."/>
        </authorList>
    </citation>
    <scope>NUCLEOTIDE SEQUENCE</scope>
    <source>
        <strain evidence="1">UCB-OBI-ISO-001</strain>
        <tissue evidence="1">Gonad</tissue>
    </source>
</reference>
<dbReference type="AlphaFoldDB" id="A0A0L8HIC7"/>
<evidence type="ECO:0000313" key="1">
    <source>
        <dbReference type="EMBL" id="KOF88997.1"/>
    </source>
</evidence>
<organism evidence="1">
    <name type="scientific">Octopus bimaculoides</name>
    <name type="common">California two-spotted octopus</name>
    <dbReference type="NCBI Taxonomy" id="37653"/>
    <lineage>
        <taxon>Eukaryota</taxon>
        <taxon>Metazoa</taxon>
        <taxon>Spiralia</taxon>
        <taxon>Lophotrochozoa</taxon>
        <taxon>Mollusca</taxon>
        <taxon>Cephalopoda</taxon>
        <taxon>Coleoidea</taxon>
        <taxon>Octopodiformes</taxon>
        <taxon>Octopoda</taxon>
        <taxon>Incirrata</taxon>
        <taxon>Octopodidae</taxon>
        <taxon>Octopus</taxon>
    </lineage>
</organism>
<gene>
    <name evidence="1" type="ORF">OCBIM_22013842mg</name>
</gene>
<sequence>MKISQRLVELSTPLSRRMSKVTYNPFKVNPTTQHVVASERLTELAKPKTRHL</sequence>
<accession>A0A0L8HIC7</accession>
<dbReference type="Pfam" id="PF14912">
    <property type="entry name" value="THEG"/>
    <property type="match status" value="1"/>
</dbReference>
<protein>
    <submittedName>
        <fullName evidence="1">Uncharacterized protein</fullName>
    </submittedName>
</protein>
<dbReference type="EMBL" id="KQ418068">
    <property type="protein sequence ID" value="KOF88997.1"/>
    <property type="molecule type" value="Genomic_DNA"/>
</dbReference>
<proteinExistence type="predicted"/>
<name>A0A0L8HIC7_OCTBM</name>